<organism evidence="7 8">
    <name type="scientific">Porphyromonas miyakawae</name>
    <dbReference type="NCBI Taxonomy" id="3137470"/>
    <lineage>
        <taxon>Bacteria</taxon>
        <taxon>Pseudomonadati</taxon>
        <taxon>Bacteroidota</taxon>
        <taxon>Bacteroidia</taxon>
        <taxon>Bacteroidales</taxon>
        <taxon>Porphyromonadaceae</taxon>
        <taxon>Porphyromonas</taxon>
    </lineage>
</organism>
<dbReference type="InterPro" id="IPR013783">
    <property type="entry name" value="Ig-like_fold"/>
</dbReference>
<feature type="chain" id="PRO_5047399037" description="BACON domain-containing protein" evidence="5">
    <location>
        <begin position="19"/>
        <end position="135"/>
    </location>
</feature>
<evidence type="ECO:0000256" key="3">
    <source>
        <dbReference type="ARBA" id="ARBA00022807"/>
    </source>
</evidence>
<dbReference type="InterPro" id="IPR024361">
    <property type="entry name" value="BACON"/>
</dbReference>
<dbReference type="Gene3D" id="2.60.40.10">
    <property type="entry name" value="Immunoglobulins"/>
    <property type="match status" value="1"/>
</dbReference>
<comment type="similarity">
    <text evidence="1">Belongs to the peptidase C25 family.</text>
</comment>
<dbReference type="Proteomes" id="UP001628220">
    <property type="component" value="Unassembled WGS sequence"/>
</dbReference>
<dbReference type="Pfam" id="PF13004">
    <property type="entry name" value="BACON"/>
    <property type="match status" value="1"/>
</dbReference>
<dbReference type="PROSITE" id="PS51257">
    <property type="entry name" value="PROKAR_LIPOPROTEIN"/>
    <property type="match status" value="1"/>
</dbReference>
<keyword evidence="3" id="KW-0378">Hydrolase</keyword>
<gene>
    <name evidence="7" type="ORF">Tsumi_11910</name>
</gene>
<keyword evidence="4" id="KW-0843">Virulence</keyword>
<dbReference type="RefSeq" id="WP_411915856.1">
    <property type="nucleotide sequence ID" value="NZ_BAAFSF010000004.1"/>
</dbReference>
<evidence type="ECO:0000313" key="7">
    <source>
        <dbReference type="EMBL" id="GAB1252085.1"/>
    </source>
</evidence>
<evidence type="ECO:0000256" key="4">
    <source>
        <dbReference type="ARBA" id="ARBA00023026"/>
    </source>
</evidence>
<sequence length="135" mass="14721">MTRIKLFSLILVASLLTACDKSNDEIQTEQIKIVQAPFLQDGKVPGQPVIYFDATGNTVEIDFNSTSPWKAEAKDSSWCVLSTTGGKPGRIRLRVSVAANPSDKLRQTTLTLSNRVDKMDIAIQQAAVINGVLTE</sequence>
<accession>A0ABQ0E2Z1</accession>
<keyword evidence="3" id="KW-0788">Thiol protease</keyword>
<reference evidence="7 8" key="1">
    <citation type="journal article" date="2025" name="Int. J. Syst. Evol. Microbiol.">
        <title>Desulfovibrio falkowii sp. nov., Porphyromonas miyakawae sp. nov., Mediterraneibacter flintii sp. nov. and Owariibacterium komagatae gen. nov., sp. nov., isolated from human faeces.</title>
        <authorList>
            <person name="Hamaguchi T."/>
            <person name="Ohara M."/>
            <person name="Hisatomi A."/>
            <person name="Sekiguchi K."/>
            <person name="Takeda J.I."/>
            <person name="Ueyama J."/>
            <person name="Ito M."/>
            <person name="Nishiwaki H."/>
            <person name="Ogi T."/>
            <person name="Hirayama M."/>
            <person name="Ohkuma M."/>
            <person name="Sakamoto M."/>
            <person name="Ohno K."/>
        </authorList>
    </citation>
    <scope>NUCLEOTIDE SEQUENCE [LARGE SCALE GENOMIC DNA]</scope>
    <source>
        <strain evidence="7 8">13CB11C</strain>
    </source>
</reference>
<evidence type="ECO:0000256" key="2">
    <source>
        <dbReference type="ARBA" id="ARBA00022670"/>
    </source>
</evidence>
<comment type="caution">
    <text evidence="7">The sequence shown here is derived from an EMBL/GenBank/DDBJ whole genome shotgun (WGS) entry which is preliminary data.</text>
</comment>
<feature type="signal peptide" evidence="5">
    <location>
        <begin position="1"/>
        <end position="18"/>
    </location>
</feature>
<keyword evidence="8" id="KW-1185">Reference proteome</keyword>
<keyword evidence="5" id="KW-0732">Signal</keyword>
<feature type="domain" description="BACON" evidence="6">
    <location>
        <begin position="72"/>
        <end position="126"/>
    </location>
</feature>
<dbReference type="CDD" id="cd14948">
    <property type="entry name" value="BACON"/>
    <property type="match status" value="1"/>
</dbReference>
<evidence type="ECO:0000256" key="1">
    <source>
        <dbReference type="ARBA" id="ARBA00006067"/>
    </source>
</evidence>
<evidence type="ECO:0000256" key="5">
    <source>
        <dbReference type="SAM" id="SignalP"/>
    </source>
</evidence>
<evidence type="ECO:0000259" key="6">
    <source>
        <dbReference type="Pfam" id="PF13004"/>
    </source>
</evidence>
<keyword evidence="2" id="KW-0645">Protease</keyword>
<dbReference type="EMBL" id="BAAFSF010000004">
    <property type="protein sequence ID" value="GAB1252085.1"/>
    <property type="molecule type" value="Genomic_DNA"/>
</dbReference>
<evidence type="ECO:0000313" key="8">
    <source>
        <dbReference type="Proteomes" id="UP001628220"/>
    </source>
</evidence>
<protein>
    <recommendedName>
        <fullName evidence="6">BACON domain-containing protein</fullName>
    </recommendedName>
</protein>
<name>A0ABQ0E2Z1_9PORP</name>
<proteinExistence type="inferred from homology"/>